<evidence type="ECO:0000313" key="2">
    <source>
        <dbReference type="EMBL" id="EKJ92005.1"/>
    </source>
</evidence>
<proteinExistence type="predicted"/>
<dbReference type="RefSeq" id="WP_007759838.1">
    <property type="nucleotide sequence ID" value="NZ_AKBZ01000001.1"/>
</dbReference>
<name>K5CRH5_9BACE</name>
<dbReference type="HOGENOM" id="CLU_2803457_0_0_10"/>
<sequence>METCKHGSGAGSRKPTAEMRQGAECRAYLLSDKKNAAGGDGGSPDDPNGSGGGEDGDNNGEAPDPAE</sequence>
<dbReference type="AlphaFoldDB" id="K5CRH5"/>
<evidence type="ECO:0000256" key="1">
    <source>
        <dbReference type="SAM" id="MobiDB-lite"/>
    </source>
</evidence>
<accession>K5CRH5</accession>
<feature type="compositionally biased region" description="Acidic residues" evidence="1">
    <location>
        <begin position="54"/>
        <end position="67"/>
    </location>
</feature>
<gene>
    <name evidence="2" type="ORF">HMPREF1057_00840</name>
</gene>
<dbReference type="EMBL" id="AGXW01000002">
    <property type="protein sequence ID" value="EKJ92005.1"/>
    <property type="molecule type" value="Genomic_DNA"/>
</dbReference>
<comment type="caution">
    <text evidence="2">The sequence shown here is derived from an EMBL/GenBank/DDBJ whole genome shotgun (WGS) entry which is preliminary data.</text>
</comment>
<evidence type="ECO:0000313" key="3">
    <source>
        <dbReference type="Proteomes" id="UP000007995"/>
    </source>
</evidence>
<protein>
    <submittedName>
        <fullName evidence="2">Uncharacterized protein</fullName>
    </submittedName>
</protein>
<reference evidence="2 3" key="1">
    <citation type="submission" date="2012-02" db="EMBL/GenBank/DDBJ databases">
        <title>The Genome Sequence of Bacteroides finegoldii CL09T03C10.</title>
        <authorList>
            <consortium name="The Broad Institute Genome Sequencing Platform"/>
            <person name="Earl A."/>
            <person name="Ward D."/>
            <person name="Feldgarden M."/>
            <person name="Gevers D."/>
            <person name="Zitomersky N.L."/>
            <person name="Coyne M.J."/>
            <person name="Comstock L.E."/>
            <person name="Young S.K."/>
            <person name="Zeng Q."/>
            <person name="Gargeya S."/>
            <person name="Fitzgerald M."/>
            <person name="Haas B."/>
            <person name="Abouelleil A."/>
            <person name="Alvarado L."/>
            <person name="Arachchi H.M."/>
            <person name="Berlin A."/>
            <person name="Chapman S.B."/>
            <person name="Gearin G."/>
            <person name="Goldberg J."/>
            <person name="Griggs A."/>
            <person name="Gujja S."/>
            <person name="Hansen M."/>
            <person name="Heiman D."/>
            <person name="Howarth C."/>
            <person name="Larimer J."/>
            <person name="Lui A."/>
            <person name="MacDonald P.J.P."/>
            <person name="McCowen C."/>
            <person name="Montmayeur A."/>
            <person name="Murphy C."/>
            <person name="Neiman D."/>
            <person name="Pearson M."/>
            <person name="Priest M."/>
            <person name="Roberts A."/>
            <person name="Saif S."/>
            <person name="Shea T."/>
            <person name="Sisk P."/>
            <person name="Stolte C."/>
            <person name="Sykes S."/>
            <person name="Wortman J."/>
            <person name="Nusbaum C."/>
            <person name="Birren B."/>
        </authorList>
    </citation>
    <scope>NUCLEOTIDE SEQUENCE [LARGE SCALE GENOMIC DNA]</scope>
    <source>
        <strain evidence="2 3">CL09T03C10</strain>
    </source>
</reference>
<dbReference type="Proteomes" id="UP000007995">
    <property type="component" value="Unassembled WGS sequence"/>
</dbReference>
<organism evidence="2 3">
    <name type="scientific">Bacteroides finegoldii CL09T03C10</name>
    <dbReference type="NCBI Taxonomy" id="997888"/>
    <lineage>
        <taxon>Bacteria</taxon>
        <taxon>Pseudomonadati</taxon>
        <taxon>Bacteroidota</taxon>
        <taxon>Bacteroidia</taxon>
        <taxon>Bacteroidales</taxon>
        <taxon>Bacteroidaceae</taxon>
        <taxon>Bacteroides</taxon>
    </lineage>
</organism>
<feature type="region of interest" description="Disordered" evidence="1">
    <location>
        <begin position="1"/>
        <end position="67"/>
    </location>
</feature>